<protein>
    <recommendedName>
        <fullName evidence="3">Tyrosine-protein kinase ephrin type A/B receptor-like domain-containing protein</fullName>
    </recommendedName>
</protein>
<keyword evidence="2" id="KW-0812">Transmembrane</keyword>
<keyword evidence="2" id="KW-1133">Transmembrane helix</keyword>
<dbReference type="PANTHER" id="PTHR11319:SF35">
    <property type="entry name" value="OUTER MEMBRANE PROTEIN PMPC-RELATED"/>
    <property type="match status" value="1"/>
</dbReference>
<evidence type="ECO:0000259" key="3">
    <source>
        <dbReference type="Pfam" id="PF07699"/>
    </source>
</evidence>
<dbReference type="SUPFAM" id="SSF57184">
    <property type="entry name" value="Growth factor receptor domain"/>
    <property type="match status" value="1"/>
</dbReference>
<feature type="transmembrane region" description="Helical" evidence="2">
    <location>
        <begin position="528"/>
        <end position="553"/>
    </location>
</feature>
<dbReference type="OMA" id="ANEGWWI"/>
<feature type="transmembrane region" description="Helical" evidence="2">
    <location>
        <begin position="606"/>
        <end position="627"/>
    </location>
</feature>
<feature type="transmembrane region" description="Helical" evidence="2">
    <location>
        <begin position="270"/>
        <end position="292"/>
    </location>
</feature>
<dbReference type="Gene3D" id="2.10.50.10">
    <property type="entry name" value="Tumor Necrosis Factor Receptor, subunit A, domain 2"/>
    <property type="match status" value="1"/>
</dbReference>
<evidence type="ECO:0000313" key="4">
    <source>
        <dbReference type="EMBL" id="CEM35911.1"/>
    </source>
</evidence>
<dbReference type="CDD" id="cd00185">
    <property type="entry name" value="TNFRSF"/>
    <property type="match status" value="1"/>
</dbReference>
<feature type="transmembrane region" description="Helical" evidence="2">
    <location>
        <begin position="580"/>
        <end position="599"/>
    </location>
</feature>
<feature type="transmembrane region" description="Helical" evidence="2">
    <location>
        <begin position="486"/>
        <end position="507"/>
    </location>
</feature>
<dbReference type="VEuPathDB" id="CryptoDB:Vbra_19004"/>
<evidence type="ECO:0000256" key="2">
    <source>
        <dbReference type="SAM" id="Phobius"/>
    </source>
</evidence>
<feature type="compositionally biased region" description="Pro residues" evidence="1">
    <location>
        <begin position="885"/>
        <end position="895"/>
    </location>
</feature>
<dbReference type="InParanoid" id="A0A0G4GY60"/>
<keyword evidence="5" id="KW-1185">Reference proteome</keyword>
<reference evidence="4 5" key="1">
    <citation type="submission" date="2014-11" db="EMBL/GenBank/DDBJ databases">
        <authorList>
            <person name="Zhu J."/>
            <person name="Qi W."/>
            <person name="Song R."/>
        </authorList>
    </citation>
    <scope>NUCLEOTIDE SEQUENCE [LARGE SCALE GENOMIC DNA]</scope>
</reference>
<dbReference type="PhylomeDB" id="A0A0G4GY60"/>
<feature type="transmembrane region" description="Helical" evidence="2">
    <location>
        <begin position="380"/>
        <end position="406"/>
    </location>
</feature>
<dbReference type="InterPro" id="IPR009030">
    <property type="entry name" value="Growth_fac_rcpt_cys_sf"/>
</dbReference>
<feature type="region of interest" description="Disordered" evidence="1">
    <location>
        <begin position="877"/>
        <end position="908"/>
    </location>
</feature>
<evidence type="ECO:0000313" key="5">
    <source>
        <dbReference type="Proteomes" id="UP000041254"/>
    </source>
</evidence>
<dbReference type="PANTHER" id="PTHR11319">
    <property type="entry name" value="G PROTEIN-COUPLED RECEPTOR-RELATED"/>
    <property type="match status" value="1"/>
</dbReference>
<dbReference type="InterPro" id="IPR011641">
    <property type="entry name" value="Tyr-kin_ephrin_A/B_rcpt-like"/>
</dbReference>
<feature type="domain" description="Tyrosine-protein kinase ephrin type A/B receptor-like" evidence="3">
    <location>
        <begin position="71"/>
        <end position="119"/>
    </location>
</feature>
<dbReference type="AlphaFoldDB" id="A0A0G4GY60"/>
<dbReference type="EMBL" id="CDMY01000869">
    <property type="protein sequence ID" value="CEM35911.1"/>
    <property type="molecule type" value="Genomic_DNA"/>
</dbReference>
<keyword evidence="2" id="KW-0472">Membrane</keyword>
<organism evidence="4 5">
    <name type="scientific">Vitrella brassicaformis (strain CCMP3155)</name>
    <dbReference type="NCBI Taxonomy" id="1169540"/>
    <lineage>
        <taxon>Eukaryota</taxon>
        <taxon>Sar</taxon>
        <taxon>Alveolata</taxon>
        <taxon>Colpodellida</taxon>
        <taxon>Vitrellaceae</taxon>
        <taxon>Vitrella</taxon>
    </lineage>
</organism>
<dbReference type="Pfam" id="PF07699">
    <property type="entry name" value="Ephrin_rec_like"/>
    <property type="match status" value="1"/>
</dbReference>
<proteinExistence type="predicted"/>
<name>A0A0G4GY60_VITBC</name>
<dbReference type="Proteomes" id="UP000041254">
    <property type="component" value="Unassembled WGS sequence"/>
</dbReference>
<feature type="transmembrane region" description="Helical" evidence="2">
    <location>
        <begin position="418"/>
        <end position="436"/>
    </location>
</feature>
<accession>A0A0G4GY60</accession>
<evidence type="ECO:0000256" key="1">
    <source>
        <dbReference type="SAM" id="MobiDB-lite"/>
    </source>
</evidence>
<dbReference type="SMART" id="SM01411">
    <property type="entry name" value="Ephrin_rec_like"/>
    <property type="match status" value="1"/>
</dbReference>
<gene>
    <name evidence="4" type="ORF">Vbra_19004</name>
</gene>
<feature type="transmembrane region" description="Helical" evidence="2">
    <location>
        <begin position="235"/>
        <end position="258"/>
    </location>
</feature>
<sequence>MDGWPTHVEEGGTHSKATVWLPRFLQTAAATECPPGYTERLANDSVTSIPPIAGGPPPPLVAGPCSPCSPGTFSNTSRSACEPCPADTYAPGYASVECLPCPPHSATLDEVGSRMVSSCRCLAGFRKEGQEGGCKPCKGDVYCPGPANASTTPLCKTDPVLSGGGWYSVVDPLSVNDTVHPIAYERCPIHETCMQCSQCMPEHQGVLCFNCEAGLTRRYSSDGLCQSCPGTADRVAGAVGFALVVILYVGGVTYLVTIIHIEPTPKKLEFHIWLIQLRIIFHVLTLAACIAYDPPFATEENVAMVSSSIRYAHSNIPFGQEWPMAWDCLANAPLTEREITEGICRLQTGSNETQAIDERPGQEAVDQTSTPSAYGIHLRVLVIAPFAGLGVIVVGWLAYYVGVRVYRQYHGAISIKELARNVTCSFVLSSLVWLYLCYSPATRYYSLAWQCREFADGRHRLVADPDIFCGEDRHLHLIASFATPGVLAYTVAFPTVVSVSMGLVGRARHRPRYRRALGYLMMGYQPRFYMWEAWAIFRGGKLVVMVLACALVFGVQSVCRPFDDTLWTNRWATLNQLENAGLFAVLVASWGFLAAHYATPENQSGCVGAAVAVLVAYLAVALVFLLLSLKTVVGSVLTWLCGKAEAHGEPELGLEEDMRLLTDEDIAHFHTCVQYAPFPAEAVAQLLCLVSCPTLRTLTPAKAAEHLFQKGHVEAQDECLREAVPRLRDIADDTTLEYESPDDLRGELERCFSDIGEKLGVSVEVAEAQSRAGRRLESMGHMPAGEAKARATRVWNATWGQCFDPHVTYLMGLREASRSRITEQDLSVFATNFPGLSRQEVLGHHQWRTLLVEVAEEKRRQKEEADERDRLAKSWFPARLLRGSQPPPPREPLPPLRKDTLEIDQLSV</sequence>